<keyword evidence="1" id="KW-0472">Membrane</keyword>
<dbReference type="RefSeq" id="WP_048173450.1">
    <property type="nucleotide sequence ID" value="NZ_CP009506.1"/>
</dbReference>
<evidence type="ECO:0000256" key="1">
    <source>
        <dbReference type="SAM" id="Phobius"/>
    </source>
</evidence>
<dbReference type="PATRIC" id="fig|1434120.4.peg.3783"/>
<proteinExistence type="predicted"/>
<dbReference type="GO" id="GO:0016757">
    <property type="term" value="F:glycosyltransferase activity"/>
    <property type="evidence" value="ECO:0007669"/>
    <property type="project" value="UniProtKB-KW"/>
</dbReference>
<accession>A0A0E3P710</accession>
<dbReference type="InterPro" id="IPR029044">
    <property type="entry name" value="Nucleotide-diphossugar_trans"/>
</dbReference>
<feature type="transmembrane region" description="Helical" evidence="1">
    <location>
        <begin position="274"/>
        <end position="291"/>
    </location>
</feature>
<dbReference type="Pfam" id="PF00535">
    <property type="entry name" value="Glycos_transf_2"/>
    <property type="match status" value="1"/>
</dbReference>
<feature type="transmembrane region" description="Helical" evidence="1">
    <location>
        <begin position="237"/>
        <end position="254"/>
    </location>
</feature>
<keyword evidence="3" id="KW-0808">Transferase</keyword>
<dbReference type="InterPro" id="IPR050834">
    <property type="entry name" value="Glycosyltransf_2"/>
</dbReference>
<dbReference type="GeneID" id="24861799"/>
<keyword evidence="3" id="KW-0328">Glycosyltransferase</keyword>
<dbReference type="HOGENOM" id="CLU_061778_0_1_2"/>
<dbReference type="Gene3D" id="3.90.550.10">
    <property type="entry name" value="Spore Coat Polysaccharide Biosynthesis Protein SpsA, Chain A"/>
    <property type="match status" value="1"/>
</dbReference>
<keyword evidence="1" id="KW-0812">Transmembrane</keyword>
<dbReference type="Proteomes" id="UP000033111">
    <property type="component" value="Chromosome"/>
</dbReference>
<organism evidence="3 4">
    <name type="scientific">Methanosarcina siciliae T4/M</name>
    <dbReference type="NCBI Taxonomy" id="1434120"/>
    <lineage>
        <taxon>Archaea</taxon>
        <taxon>Methanobacteriati</taxon>
        <taxon>Methanobacteriota</taxon>
        <taxon>Stenosarchaea group</taxon>
        <taxon>Methanomicrobia</taxon>
        <taxon>Methanosarcinales</taxon>
        <taxon>Methanosarcinaceae</taxon>
        <taxon>Methanosarcina</taxon>
    </lineage>
</organism>
<dbReference type="PANTHER" id="PTHR43685">
    <property type="entry name" value="GLYCOSYLTRANSFERASE"/>
    <property type="match status" value="1"/>
</dbReference>
<dbReference type="SUPFAM" id="SSF53448">
    <property type="entry name" value="Nucleotide-diphospho-sugar transferases"/>
    <property type="match status" value="1"/>
</dbReference>
<evidence type="ECO:0000313" key="3">
    <source>
        <dbReference type="EMBL" id="AKB29619.1"/>
    </source>
</evidence>
<evidence type="ECO:0000313" key="4">
    <source>
        <dbReference type="Proteomes" id="UP000033111"/>
    </source>
</evidence>
<protein>
    <submittedName>
        <fullName evidence="3">O antigen biosynthesis rhamnosyltransferase rfbN</fullName>
        <ecNumber evidence="3">2.4.1.-</ecNumber>
    </submittedName>
</protein>
<evidence type="ECO:0000259" key="2">
    <source>
        <dbReference type="Pfam" id="PF00535"/>
    </source>
</evidence>
<keyword evidence="4" id="KW-1185">Reference proteome</keyword>
<dbReference type="PANTHER" id="PTHR43685:SF2">
    <property type="entry name" value="GLYCOSYLTRANSFERASE 2-LIKE DOMAIN-CONTAINING PROTEIN"/>
    <property type="match status" value="1"/>
</dbReference>
<sequence>MSDPEASIIILTRNGESTLRECLEHVYAQNYTNFEVIVIDSVSTDRTLEIVSAFPVKLFNINVKAFGHGKTRNFGARLAKGKYLIYLTQDAIPLNDKWLENLIRNFKDKDVAGVYSRNIPRPDCDPFEARYISTGWGPTREVKSIRDYKNYKKLVFFSNTSSCLRKDVWDKFPFDDSLVQTEDQAWSKEVLEAGYKIVYDPDSIVIHSHNNSLEVLFKKYFDAGTAHMKIFKNRNNVYLPLIPFFVVAVIFLDLRFMLGHAYKPIEIVKWVPEAFVRHFVEAIGFWLGLHFDRLPLSLKRKFTASGRY</sequence>
<gene>
    <name evidence="3" type="ORF">MSSIT_2900</name>
</gene>
<dbReference type="InterPro" id="IPR001173">
    <property type="entry name" value="Glyco_trans_2-like"/>
</dbReference>
<keyword evidence="1" id="KW-1133">Transmembrane helix</keyword>
<dbReference type="AlphaFoldDB" id="A0A0E3P710"/>
<dbReference type="OrthoDB" id="46222at2157"/>
<feature type="domain" description="Glycosyltransferase 2-like" evidence="2">
    <location>
        <begin position="7"/>
        <end position="166"/>
    </location>
</feature>
<dbReference type="EC" id="2.4.1.-" evidence="3"/>
<dbReference type="EMBL" id="CP009506">
    <property type="protein sequence ID" value="AKB29619.1"/>
    <property type="molecule type" value="Genomic_DNA"/>
</dbReference>
<dbReference type="KEGG" id="msw:MSSIT_2900"/>
<name>A0A0E3P710_9EURY</name>
<reference evidence="3 4" key="1">
    <citation type="submission" date="2014-07" db="EMBL/GenBank/DDBJ databases">
        <title>Methanogenic archaea and the global carbon cycle.</title>
        <authorList>
            <person name="Henriksen J.R."/>
            <person name="Luke J."/>
            <person name="Reinhart S."/>
            <person name="Benedict M.N."/>
            <person name="Youngblut N.D."/>
            <person name="Metcalf M.E."/>
            <person name="Whitaker R.J."/>
            <person name="Metcalf W.W."/>
        </authorList>
    </citation>
    <scope>NUCLEOTIDE SEQUENCE [LARGE SCALE GENOMIC DNA]</scope>
    <source>
        <strain evidence="3 4">T4/M</strain>
    </source>
</reference>